<proteinExistence type="predicted"/>
<accession>A0ABS0SBZ9</accession>
<dbReference type="RefSeq" id="WP_198476187.1">
    <property type="nucleotide sequence ID" value="NZ_JADGMQ010000004.1"/>
</dbReference>
<evidence type="ECO:0000313" key="2">
    <source>
        <dbReference type="Proteomes" id="UP000601789"/>
    </source>
</evidence>
<name>A0ABS0SBZ9_9HYPH</name>
<comment type="caution">
    <text evidence="1">The sequence shown here is derived from an EMBL/GenBank/DDBJ whole genome shotgun (WGS) entry which is preliminary data.</text>
</comment>
<organism evidence="1 2">
    <name type="scientific">Aquamicrobium zhengzhouense</name>
    <dbReference type="NCBI Taxonomy" id="2781738"/>
    <lineage>
        <taxon>Bacteria</taxon>
        <taxon>Pseudomonadati</taxon>
        <taxon>Pseudomonadota</taxon>
        <taxon>Alphaproteobacteria</taxon>
        <taxon>Hyphomicrobiales</taxon>
        <taxon>Phyllobacteriaceae</taxon>
        <taxon>Aquamicrobium</taxon>
    </lineage>
</organism>
<gene>
    <name evidence="1" type="ORF">IOD40_09005</name>
</gene>
<evidence type="ECO:0000313" key="1">
    <source>
        <dbReference type="EMBL" id="MBI1620797.1"/>
    </source>
</evidence>
<dbReference type="Proteomes" id="UP000601789">
    <property type="component" value="Unassembled WGS sequence"/>
</dbReference>
<sequence length="150" mass="17055">MPAKPILIYKLTPSQISLVDRLDGAENGVLLDDMEYREVVVWQELDKLGIVRTNPRRRKLAVMLTELGEQVRANGYFSKKPVLRLTQPQIAALRFLAGGPRGYNDMPGHMVDVCRRLGIRGWAEWQGDETGPRWMRITPAGWQVLMLVDA</sequence>
<keyword evidence="2" id="KW-1185">Reference proteome</keyword>
<protein>
    <submittedName>
        <fullName evidence="1">Uncharacterized protein</fullName>
    </submittedName>
</protein>
<dbReference type="EMBL" id="JADGMQ010000004">
    <property type="protein sequence ID" value="MBI1620797.1"/>
    <property type="molecule type" value="Genomic_DNA"/>
</dbReference>
<reference evidence="1 2" key="1">
    <citation type="submission" date="2020-10" db="EMBL/GenBank/DDBJ databases">
        <title>Aquamicrobium zhengzhouensis sp. nov., a exopolysaccharide producing bacterium isolated from farmland soil.</title>
        <authorList>
            <person name="Wang X."/>
        </authorList>
    </citation>
    <scope>NUCLEOTIDE SEQUENCE [LARGE SCALE GENOMIC DNA]</scope>
    <source>
        <strain evidence="2">cd-1</strain>
    </source>
</reference>